<sequence length="182" mass="21078">MNPTTRQNKTKGLRLAFGCQARVGKGESVKYLVDKYGGIELSFAEPVYKILCFAQETCQFKPKKDRNFLQWIGTDWGRNQDSEVWVKCLIRRVEYISPEENIFVSDVRYPNEKKALEDHGFTLIRLTRKTNQEKLLIGDDCLKHSSETALTSNDVEWSHRIENNGLLSDLYPKLDGIVKLYQ</sequence>
<dbReference type="InterPro" id="IPR027417">
    <property type="entry name" value="P-loop_NTPase"/>
</dbReference>
<dbReference type="EMBL" id="MK500509">
    <property type="protein sequence ID" value="QBK91046.1"/>
    <property type="molecule type" value="Genomic_DNA"/>
</dbReference>
<dbReference type="Pfam" id="PF21448">
    <property type="entry name" value="DNMK"/>
    <property type="match status" value="1"/>
</dbReference>
<reference evidence="1" key="1">
    <citation type="journal article" date="2019" name="MBio">
        <title>Virus Genomes from Deep Sea Sediments Expand the Ocean Megavirome and Support Independent Origins of Viral Gigantism.</title>
        <authorList>
            <person name="Backstrom D."/>
            <person name="Yutin N."/>
            <person name="Jorgensen S.L."/>
            <person name="Dharamshi J."/>
            <person name="Homa F."/>
            <person name="Zaremba-Niedwiedzka K."/>
            <person name="Spang A."/>
            <person name="Wolf Y.I."/>
            <person name="Koonin E.V."/>
            <person name="Ettema T.J."/>
        </authorList>
    </citation>
    <scope>NUCLEOTIDE SEQUENCE</scope>
</reference>
<proteinExistence type="predicted"/>
<gene>
    <name evidence="1" type="ORF">LCPAC202_00200</name>
</gene>
<keyword evidence="1" id="KW-0808">Transferase</keyword>
<keyword evidence="1" id="KW-0418">Kinase</keyword>
<dbReference type="Gene3D" id="3.40.50.300">
    <property type="entry name" value="P-loop containing nucleotide triphosphate hydrolases"/>
    <property type="match status" value="1"/>
</dbReference>
<protein>
    <submittedName>
        <fullName evidence="1">Deoxynucleotide monophosphate kinase</fullName>
    </submittedName>
</protein>
<dbReference type="GO" id="GO:0016301">
    <property type="term" value="F:kinase activity"/>
    <property type="evidence" value="ECO:0007669"/>
    <property type="project" value="UniProtKB-KW"/>
</dbReference>
<dbReference type="InterPro" id="IPR048444">
    <property type="entry name" value="DNMK"/>
</dbReference>
<accession>A0A481Z615</accession>
<evidence type="ECO:0000313" key="1">
    <source>
        <dbReference type="EMBL" id="QBK91046.1"/>
    </source>
</evidence>
<name>A0A481Z615_9VIRU</name>
<organism evidence="1">
    <name type="scientific">Pithovirus LCPAC202</name>
    <dbReference type="NCBI Taxonomy" id="2506592"/>
    <lineage>
        <taxon>Viruses</taxon>
        <taxon>Pithoviruses</taxon>
    </lineage>
</organism>